<dbReference type="InterPro" id="IPR006634">
    <property type="entry name" value="TLC-dom"/>
</dbReference>
<accession>A0A7S1AL57</accession>
<dbReference type="GO" id="GO:0016020">
    <property type="term" value="C:membrane"/>
    <property type="evidence" value="ECO:0007669"/>
    <property type="project" value="UniProtKB-SubCell"/>
</dbReference>
<feature type="transmembrane region" description="Helical" evidence="5">
    <location>
        <begin position="202"/>
        <end position="227"/>
    </location>
</feature>
<evidence type="ECO:0000256" key="3">
    <source>
        <dbReference type="ARBA" id="ARBA00022989"/>
    </source>
</evidence>
<organism evidence="7">
    <name type="scientific">Noctiluca scintillans</name>
    <name type="common">Sea sparkle</name>
    <name type="synonym">Red tide dinoflagellate</name>
    <dbReference type="NCBI Taxonomy" id="2966"/>
    <lineage>
        <taxon>Eukaryota</taxon>
        <taxon>Sar</taxon>
        <taxon>Alveolata</taxon>
        <taxon>Dinophyceae</taxon>
        <taxon>Noctilucales</taxon>
        <taxon>Noctilucaceae</taxon>
        <taxon>Noctiluca</taxon>
    </lineage>
</organism>
<feature type="domain" description="TLC" evidence="6">
    <location>
        <begin position="75"/>
        <end position="227"/>
    </location>
</feature>
<evidence type="ECO:0000259" key="6">
    <source>
        <dbReference type="Pfam" id="PF03798"/>
    </source>
</evidence>
<feature type="transmembrane region" description="Helical" evidence="5">
    <location>
        <begin position="58"/>
        <end position="76"/>
    </location>
</feature>
<keyword evidence="3 5" id="KW-1133">Transmembrane helix</keyword>
<reference evidence="7" key="1">
    <citation type="submission" date="2021-01" db="EMBL/GenBank/DDBJ databases">
        <authorList>
            <person name="Corre E."/>
            <person name="Pelletier E."/>
            <person name="Niang G."/>
            <person name="Scheremetjew M."/>
            <person name="Finn R."/>
            <person name="Kale V."/>
            <person name="Holt S."/>
            <person name="Cochrane G."/>
            <person name="Meng A."/>
            <person name="Brown T."/>
            <person name="Cohen L."/>
        </authorList>
    </citation>
    <scope>NUCLEOTIDE SEQUENCE</scope>
</reference>
<feature type="transmembrane region" description="Helical" evidence="5">
    <location>
        <begin position="88"/>
        <end position="110"/>
    </location>
</feature>
<dbReference type="EMBL" id="HBFQ01045389">
    <property type="protein sequence ID" value="CAD8857940.1"/>
    <property type="molecule type" value="Transcribed_RNA"/>
</dbReference>
<proteinExistence type="predicted"/>
<dbReference type="Pfam" id="PF03798">
    <property type="entry name" value="TRAM_LAG1_CLN8"/>
    <property type="match status" value="1"/>
</dbReference>
<protein>
    <recommendedName>
        <fullName evidence="6">TLC domain-containing protein</fullName>
    </recommendedName>
</protein>
<keyword evidence="4 5" id="KW-0472">Membrane</keyword>
<feature type="transmembrane region" description="Helical" evidence="5">
    <location>
        <begin position="117"/>
        <end position="134"/>
    </location>
</feature>
<feature type="transmembrane region" description="Helical" evidence="5">
    <location>
        <begin position="140"/>
        <end position="160"/>
    </location>
</feature>
<evidence type="ECO:0000256" key="2">
    <source>
        <dbReference type="ARBA" id="ARBA00022692"/>
    </source>
</evidence>
<evidence type="ECO:0000256" key="1">
    <source>
        <dbReference type="ARBA" id="ARBA00004141"/>
    </source>
</evidence>
<dbReference type="AlphaFoldDB" id="A0A7S1AL57"/>
<feature type="transmembrane region" description="Helical" evidence="5">
    <location>
        <begin position="172"/>
        <end position="196"/>
    </location>
</feature>
<comment type="subcellular location">
    <subcellularLocation>
        <location evidence="1">Membrane</location>
        <topology evidence="1">Multi-pass membrane protein</topology>
    </subcellularLocation>
</comment>
<name>A0A7S1AL57_NOCSC</name>
<evidence type="ECO:0000313" key="7">
    <source>
        <dbReference type="EMBL" id="CAD8857940.1"/>
    </source>
</evidence>
<evidence type="ECO:0000256" key="5">
    <source>
        <dbReference type="SAM" id="Phobius"/>
    </source>
</evidence>
<sequence length="237" mass="27156">MAEAPARKSVRKSVHLVNNALAADCLGENWNARTTPLPAVLKQWHGFFTGDPVKDHDIANVVFISVILALDVSWSVANKYATDALASLLFTAFFYVSLIYFIADALWIAVVPKSCKTPGVVIGHHVVVIFYMSIPFFYPEYGWCMAACLSVETCTVLLIVKRLYPHRMLEAAFYTAWVVIRLIYYPYLCWAFFQIWVEVGPWHLVIFAPIFQVLLTCLSYFWTYTLVVNMLRRRKKP</sequence>
<evidence type="ECO:0000256" key="4">
    <source>
        <dbReference type="ARBA" id="ARBA00023136"/>
    </source>
</evidence>
<gene>
    <name evidence="7" type="ORF">NSCI0253_LOCUS32292</name>
</gene>
<keyword evidence="2 5" id="KW-0812">Transmembrane</keyword>